<keyword evidence="11" id="KW-0418">Kinase</keyword>
<protein>
    <recommendedName>
        <fullName evidence="4">non-specific serine/threonine protein kinase</fullName>
        <ecNumber evidence="4">2.7.11.1</ecNumber>
    </recommendedName>
</protein>
<keyword evidence="18" id="KW-0844">Vision</keyword>
<evidence type="ECO:0000256" key="11">
    <source>
        <dbReference type="ARBA" id="ARBA00022777"/>
    </source>
</evidence>
<dbReference type="SMART" id="SM00015">
    <property type="entry name" value="IQ"/>
    <property type="match status" value="2"/>
</dbReference>
<dbReference type="PROSITE" id="PS00107">
    <property type="entry name" value="PROTEIN_KINASE_ATP"/>
    <property type="match status" value="1"/>
</dbReference>
<feature type="binding site" evidence="22">
    <location>
        <position position="43"/>
    </location>
    <ligand>
        <name>ATP</name>
        <dbReference type="ChEBI" id="CHEBI:30616"/>
    </ligand>
</feature>
<gene>
    <name evidence="25" type="ORF">L798_04385</name>
</gene>
<evidence type="ECO:0000256" key="14">
    <source>
        <dbReference type="ARBA" id="ARBA00023175"/>
    </source>
</evidence>
<keyword evidence="7" id="KW-0716">Sensory transduction</keyword>
<keyword evidence="17" id="KW-0966">Cell projection</keyword>
<dbReference type="SMART" id="SM00242">
    <property type="entry name" value="MYSc"/>
    <property type="match status" value="1"/>
</dbReference>
<dbReference type="Gene3D" id="3.30.200.20">
    <property type="entry name" value="Phosphorylase Kinase, domain 1"/>
    <property type="match status" value="1"/>
</dbReference>
<dbReference type="PROSITE" id="PS50011">
    <property type="entry name" value="PROTEIN_KINASE_DOM"/>
    <property type="match status" value="1"/>
</dbReference>
<sequence>MKLSSLQDPGDRYKLGDLLGSGAYSEVFEATDQNSGGKKVAIKILTVSSDTVEDLHSEYKILRQHSGHPSLPDLYGVYLKKAESRSENDKLWFVMELCGGGPVTDLVRGVNEENRRMREEHIAYILKEIIKVLVHLYDNNVIHRDVKGSNVLLTKDGEVKLVDFGLSRSLKSNRDKLSSCLGSPCWMAPEVIVSGFTEGENAYDSRVDVWALGITAIELGDGKAPLQGLHPTRALFQILRNPPPRLYRPANWSQEYNDFIAECLEKNPEHRPYITELLEHPFITAVPENDYHLSMELKILIEDFARIGKSTRKMEVAIRNGCLKTGLSPTPEVMRLEDLAAMETLSEDSILAELHERLKQGQCHTFVGDVLLVLTPNEKQTIYTDEFHAKYQMKARSDNAPHIFSVADRAYQDMLHHEEPQYILLAGETLSGKTTNMAHLLRHLLFLGQSPNKIGDNVEKAMQIVDALSNAATPFNPNSTRHLLQLELTFTATGKVSGAVLWLYQLEKWRITTPHKGQANFHIFYYFYDAMEATDRLERYDLDAGRAYRYLRTQAADNCDENISGVREDPRGNVVKFQELEQHLLDLGFQDDQMDTVCGLIAAILNLGEVRFKLGREEEAELENPEVATKVARLLGVDEEKFLSALTNCCTIQEGTAVGQRHTPLEAEEARDALACGIYFRLVDWIINVINQKLFFTRAIFSDKYSITLMDLCGFECFGKNGLEQLFINTLNEQLQYHYNQHVFAWEMEEQEVENIPAKVLNYYDNKPTVDELMAKPDGLFHLLDEASRTNQSSDFILGLLESSGKSSNLKVLNGHEFSIAHYTGKVLYDAKDMIGKNRDFLPPEMVETLRLSSNDVVKLLFTNQLSNTGNLIMSAEDCGFITNMKNRWGTALMAGNACRARKYLTESQSQFSQTGQMRTAATTYRGTSLEVLRGAGSGSSHFVRCIRTNLTGQPGDFHHEIVRQQLRALAVVNTAQARQKGYPYRIPFPEFIRRYKFLAFNFDETVDVTMDNCRLLLVRLKLEGWVIGKSKVFLKYYNEEYLSRLYEIQVKKIIKVQALMRVFLAKRKLKFREHSDGKSVQQSSKSSSELTEEKASIIIQKQFRGYCVRKQLGSVTKRKLDVNTMKFILEYYRRWKAKTIFQVLLIYRAARQQDLVYLSQQIHLYNQSAMSGLDKCNKVSVLLERVECGAHASLVLGKQRPTVWKLPFHLQQDFPYFETTNLNDPVTSG</sequence>
<dbReference type="GO" id="GO:0000146">
    <property type="term" value="F:microfilament motor activity"/>
    <property type="evidence" value="ECO:0007669"/>
    <property type="project" value="TreeGrafter"/>
</dbReference>
<dbReference type="Gene3D" id="1.20.5.190">
    <property type="match status" value="1"/>
</dbReference>
<dbReference type="Gene3D" id="3.40.850.10">
    <property type="entry name" value="Kinesin motor domain"/>
    <property type="match status" value="1"/>
</dbReference>
<dbReference type="STRING" id="136037.A0A067RAF4"/>
<evidence type="ECO:0000256" key="10">
    <source>
        <dbReference type="ARBA" id="ARBA00022741"/>
    </source>
</evidence>
<dbReference type="InParanoid" id="A0A067RAF4"/>
<dbReference type="PROSITE" id="PS00108">
    <property type="entry name" value="PROTEIN_KINASE_ST"/>
    <property type="match status" value="1"/>
</dbReference>
<dbReference type="GO" id="GO:0042995">
    <property type="term" value="C:cell projection"/>
    <property type="evidence" value="ECO:0007669"/>
    <property type="project" value="UniProtKB-SubCell"/>
</dbReference>
<dbReference type="SUPFAM" id="SSF52540">
    <property type="entry name" value="P-loop containing nucleoside triphosphate hydrolases"/>
    <property type="match status" value="1"/>
</dbReference>
<dbReference type="InterPro" id="IPR036961">
    <property type="entry name" value="Kinesin_motor_dom_sf"/>
</dbReference>
<evidence type="ECO:0000259" key="24">
    <source>
        <dbReference type="PROSITE" id="PS51456"/>
    </source>
</evidence>
<keyword evidence="6" id="KW-0723">Serine/threonine-protein kinase</keyword>
<keyword evidence="10 21" id="KW-0547">Nucleotide-binding</keyword>
<dbReference type="PANTHER" id="PTHR46256:SF2">
    <property type="entry name" value="NEITHER INACTIVATION NOR AFTERPOTENTIAL PROTEIN C"/>
    <property type="match status" value="1"/>
</dbReference>
<keyword evidence="26" id="KW-1185">Reference proteome</keyword>
<dbReference type="EMBL" id="KK852595">
    <property type="protein sequence ID" value="KDR20620.1"/>
    <property type="molecule type" value="Genomic_DNA"/>
</dbReference>
<evidence type="ECO:0000256" key="18">
    <source>
        <dbReference type="ARBA" id="ARBA00023305"/>
    </source>
</evidence>
<comment type="catalytic activity">
    <reaction evidence="19">
        <text>L-threonyl-[protein] + ATP = O-phospho-L-threonyl-[protein] + ADP + H(+)</text>
        <dbReference type="Rhea" id="RHEA:46608"/>
        <dbReference type="Rhea" id="RHEA-COMP:11060"/>
        <dbReference type="Rhea" id="RHEA-COMP:11605"/>
        <dbReference type="ChEBI" id="CHEBI:15378"/>
        <dbReference type="ChEBI" id="CHEBI:30013"/>
        <dbReference type="ChEBI" id="CHEBI:30616"/>
        <dbReference type="ChEBI" id="CHEBI:61977"/>
        <dbReference type="ChEBI" id="CHEBI:456216"/>
        <dbReference type="EC" id="2.7.11.1"/>
    </reaction>
</comment>
<evidence type="ECO:0000256" key="7">
    <source>
        <dbReference type="ARBA" id="ARBA00022606"/>
    </source>
</evidence>
<dbReference type="GO" id="GO:0016459">
    <property type="term" value="C:myosin complex"/>
    <property type="evidence" value="ECO:0007669"/>
    <property type="project" value="UniProtKB-KW"/>
</dbReference>
<comment type="catalytic activity">
    <reaction evidence="20">
        <text>L-seryl-[protein] + ATP = O-phospho-L-seryl-[protein] + ADP + H(+)</text>
        <dbReference type="Rhea" id="RHEA:17989"/>
        <dbReference type="Rhea" id="RHEA-COMP:9863"/>
        <dbReference type="Rhea" id="RHEA-COMP:11604"/>
        <dbReference type="ChEBI" id="CHEBI:15378"/>
        <dbReference type="ChEBI" id="CHEBI:29999"/>
        <dbReference type="ChEBI" id="CHEBI:30616"/>
        <dbReference type="ChEBI" id="CHEBI:83421"/>
        <dbReference type="ChEBI" id="CHEBI:456216"/>
        <dbReference type="EC" id="2.7.11.1"/>
    </reaction>
</comment>
<keyword evidence="16" id="KW-0206">Cytoskeleton</keyword>
<dbReference type="Pfam" id="PF00069">
    <property type="entry name" value="Pkinase"/>
    <property type="match status" value="1"/>
</dbReference>
<evidence type="ECO:0000256" key="22">
    <source>
        <dbReference type="PROSITE-ProRule" id="PRU10141"/>
    </source>
</evidence>
<evidence type="ECO:0000256" key="19">
    <source>
        <dbReference type="ARBA" id="ARBA00047899"/>
    </source>
</evidence>
<dbReference type="PROSITE" id="PS51456">
    <property type="entry name" value="MYOSIN_MOTOR"/>
    <property type="match status" value="1"/>
</dbReference>
<dbReference type="Gene3D" id="1.10.510.10">
    <property type="entry name" value="Transferase(Phosphotransferase) domain 1"/>
    <property type="match status" value="1"/>
</dbReference>
<comment type="similarity">
    <text evidence="3">In the C-terminal section; belongs to the TRAFAC class myosin-kinesin ATPase superfamily. Myosin family.</text>
</comment>
<dbReference type="CDD" id="cd23766">
    <property type="entry name" value="IQCG"/>
    <property type="match status" value="1"/>
</dbReference>
<dbReference type="InterPro" id="IPR052409">
    <property type="entry name" value="Myosin-III_kinase_activity"/>
</dbReference>
<evidence type="ECO:0000256" key="2">
    <source>
        <dbReference type="ARBA" id="ARBA00004316"/>
    </source>
</evidence>
<evidence type="ECO:0000256" key="17">
    <source>
        <dbReference type="ARBA" id="ARBA00023273"/>
    </source>
</evidence>
<dbReference type="eggNOG" id="KOG0587">
    <property type="taxonomic scope" value="Eukaryota"/>
</dbReference>
<dbReference type="GO" id="GO:0007601">
    <property type="term" value="P:visual perception"/>
    <property type="evidence" value="ECO:0007669"/>
    <property type="project" value="UniProtKB-KW"/>
</dbReference>
<evidence type="ECO:0000256" key="5">
    <source>
        <dbReference type="ARBA" id="ARBA00022490"/>
    </source>
</evidence>
<dbReference type="InterPro" id="IPR008271">
    <property type="entry name" value="Ser/Thr_kinase_AS"/>
</dbReference>
<feature type="domain" description="Myosin motor" evidence="24">
    <location>
        <begin position="334"/>
        <end position="1051"/>
    </location>
</feature>
<dbReference type="FunCoup" id="A0A067RAF4">
    <property type="interactions" value="30"/>
</dbReference>
<dbReference type="Gene3D" id="1.20.58.530">
    <property type="match status" value="1"/>
</dbReference>
<dbReference type="GO" id="GO:0003779">
    <property type="term" value="F:actin binding"/>
    <property type="evidence" value="ECO:0007669"/>
    <property type="project" value="UniProtKB-KW"/>
</dbReference>
<keyword evidence="13 21" id="KW-0518">Myosin</keyword>
<accession>A0A067RAF4</accession>
<dbReference type="Gene3D" id="6.20.240.20">
    <property type="match status" value="1"/>
</dbReference>
<dbReference type="eggNOG" id="KOG4229">
    <property type="taxonomic scope" value="Eukaryota"/>
</dbReference>
<evidence type="ECO:0000256" key="15">
    <source>
        <dbReference type="ARBA" id="ARBA00023203"/>
    </source>
</evidence>
<dbReference type="SUPFAM" id="SSF56112">
    <property type="entry name" value="Protein kinase-like (PK-like)"/>
    <property type="match status" value="1"/>
</dbReference>
<evidence type="ECO:0000259" key="23">
    <source>
        <dbReference type="PROSITE" id="PS50011"/>
    </source>
</evidence>
<dbReference type="Pfam" id="PF00063">
    <property type="entry name" value="Myosin_head"/>
    <property type="match status" value="1"/>
</dbReference>
<dbReference type="Gene3D" id="1.10.10.820">
    <property type="match status" value="1"/>
</dbReference>
<evidence type="ECO:0000313" key="25">
    <source>
        <dbReference type="EMBL" id="KDR20620.1"/>
    </source>
</evidence>
<evidence type="ECO:0000256" key="1">
    <source>
        <dbReference type="ARBA" id="ARBA00004245"/>
    </source>
</evidence>
<comment type="subcellular location">
    <subcellularLocation>
        <location evidence="2">Cell projection</location>
    </subcellularLocation>
    <subcellularLocation>
        <location evidence="1">Cytoplasm</location>
        <location evidence="1">Cytoskeleton</location>
    </subcellularLocation>
</comment>
<dbReference type="EC" id="2.7.11.1" evidence="4"/>
<dbReference type="PANTHER" id="PTHR46256">
    <property type="entry name" value="AGAP011099-PA"/>
    <property type="match status" value="1"/>
</dbReference>
<dbReference type="InterPro" id="IPR000048">
    <property type="entry name" value="IQ_motif_EF-hand-BS"/>
</dbReference>
<evidence type="ECO:0000256" key="21">
    <source>
        <dbReference type="PROSITE-ProRule" id="PRU00782"/>
    </source>
</evidence>
<dbReference type="SMART" id="SM00220">
    <property type="entry name" value="S_TKc"/>
    <property type="match status" value="1"/>
</dbReference>
<evidence type="ECO:0000256" key="3">
    <source>
        <dbReference type="ARBA" id="ARBA00006998"/>
    </source>
</evidence>
<dbReference type="OMA" id="SGGTHFV"/>
<keyword evidence="12 21" id="KW-0067">ATP-binding</keyword>
<organism evidence="25 26">
    <name type="scientific">Zootermopsis nevadensis</name>
    <name type="common">Dampwood termite</name>
    <dbReference type="NCBI Taxonomy" id="136037"/>
    <lineage>
        <taxon>Eukaryota</taxon>
        <taxon>Metazoa</taxon>
        <taxon>Ecdysozoa</taxon>
        <taxon>Arthropoda</taxon>
        <taxon>Hexapoda</taxon>
        <taxon>Insecta</taxon>
        <taxon>Pterygota</taxon>
        <taxon>Neoptera</taxon>
        <taxon>Polyneoptera</taxon>
        <taxon>Dictyoptera</taxon>
        <taxon>Blattodea</taxon>
        <taxon>Blattoidea</taxon>
        <taxon>Termitoidae</taxon>
        <taxon>Termopsidae</taxon>
        <taxon>Zootermopsis</taxon>
    </lineage>
</organism>
<evidence type="ECO:0000256" key="12">
    <source>
        <dbReference type="ARBA" id="ARBA00022840"/>
    </source>
</evidence>
<evidence type="ECO:0000256" key="6">
    <source>
        <dbReference type="ARBA" id="ARBA00022527"/>
    </source>
</evidence>
<feature type="region of interest" description="Actin-binding" evidence="21">
    <location>
        <begin position="929"/>
        <end position="951"/>
    </location>
</feature>
<evidence type="ECO:0000256" key="16">
    <source>
        <dbReference type="ARBA" id="ARBA00023212"/>
    </source>
</evidence>
<keyword evidence="5" id="KW-0963">Cytoplasm</keyword>
<keyword evidence="9" id="KW-0677">Repeat</keyword>
<feature type="binding site" evidence="21">
    <location>
        <begin position="427"/>
        <end position="434"/>
    </location>
    <ligand>
        <name>ATP</name>
        <dbReference type="ChEBI" id="CHEBI:30616"/>
    </ligand>
</feature>
<dbReference type="GO" id="GO:0030832">
    <property type="term" value="P:regulation of actin filament length"/>
    <property type="evidence" value="ECO:0007669"/>
    <property type="project" value="TreeGrafter"/>
</dbReference>
<keyword evidence="15 21" id="KW-0009">Actin-binding</keyword>
<dbReference type="InterPro" id="IPR011009">
    <property type="entry name" value="Kinase-like_dom_sf"/>
</dbReference>
<dbReference type="AlphaFoldDB" id="A0A067RAF4"/>
<dbReference type="InterPro" id="IPR027417">
    <property type="entry name" value="P-loop_NTPase"/>
</dbReference>
<proteinExistence type="inferred from homology"/>
<comment type="similarity">
    <text evidence="21">Belongs to the TRAFAC class myosin-kinesin ATPase superfamily. Myosin family.</text>
</comment>
<evidence type="ECO:0000256" key="9">
    <source>
        <dbReference type="ARBA" id="ARBA00022737"/>
    </source>
</evidence>
<evidence type="ECO:0000313" key="26">
    <source>
        <dbReference type="Proteomes" id="UP000027135"/>
    </source>
</evidence>
<evidence type="ECO:0000256" key="13">
    <source>
        <dbReference type="ARBA" id="ARBA00023123"/>
    </source>
</evidence>
<dbReference type="GO" id="GO:0004674">
    <property type="term" value="F:protein serine/threonine kinase activity"/>
    <property type="evidence" value="ECO:0007669"/>
    <property type="project" value="UniProtKB-KW"/>
</dbReference>
<dbReference type="PROSITE" id="PS50096">
    <property type="entry name" value="IQ"/>
    <property type="match status" value="2"/>
</dbReference>
<dbReference type="GO" id="GO:0005737">
    <property type="term" value="C:cytoplasm"/>
    <property type="evidence" value="ECO:0007669"/>
    <property type="project" value="UniProtKB-ARBA"/>
</dbReference>
<evidence type="ECO:0000256" key="20">
    <source>
        <dbReference type="ARBA" id="ARBA00048679"/>
    </source>
</evidence>
<feature type="domain" description="Protein kinase" evidence="23">
    <location>
        <begin position="13"/>
        <end position="283"/>
    </location>
</feature>
<evidence type="ECO:0000256" key="8">
    <source>
        <dbReference type="ARBA" id="ARBA00022679"/>
    </source>
</evidence>
<name>A0A067RAF4_ZOONE</name>
<dbReference type="InterPro" id="IPR017441">
    <property type="entry name" value="Protein_kinase_ATP_BS"/>
</dbReference>
<dbReference type="Gene3D" id="1.20.120.720">
    <property type="entry name" value="Myosin VI head, motor domain, U50 subdomain"/>
    <property type="match status" value="1"/>
</dbReference>
<reference evidence="25 26" key="1">
    <citation type="journal article" date="2014" name="Nat. Commun.">
        <title>Molecular traces of alternative social organization in a termite genome.</title>
        <authorList>
            <person name="Terrapon N."/>
            <person name="Li C."/>
            <person name="Robertson H.M."/>
            <person name="Ji L."/>
            <person name="Meng X."/>
            <person name="Booth W."/>
            <person name="Chen Z."/>
            <person name="Childers C.P."/>
            <person name="Glastad K.M."/>
            <person name="Gokhale K."/>
            <person name="Gowin J."/>
            <person name="Gronenberg W."/>
            <person name="Hermansen R.A."/>
            <person name="Hu H."/>
            <person name="Hunt B.G."/>
            <person name="Huylmans A.K."/>
            <person name="Khalil S.M."/>
            <person name="Mitchell R.D."/>
            <person name="Munoz-Torres M.C."/>
            <person name="Mustard J.A."/>
            <person name="Pan H."/>
            <person name="Reese J.T."/>
            <person name="Scharf M.E."/>
            <person name="Sun F."/>
            <person name="Vogel H."/>
            <person name="Xiao J."/>
            <person name="Yang W."/>
            <person name="Yang Z."/>
            <person name="Yang Z."/>
            <person name="Zhou J."/>
            <person name="Zhu J."/>
            <person name="Brent C.S."/>
            <person name="Elsik C.G."/>
            <person name="Goodisman M.A."/>
            <person name="Liberles D.A."/>
            <person name="Roe R.M."/>
            <person name="Vargo E.L."/>
            <person name="Vilcinskas A."/>
            <person name="Wang J."/>
            <person name="Bornberg-Bauer E."/>
            <person name="Korb J."/>
            <person name="Zhang G."/>
            <person name="Liebig J."/>
        </authorList>
    </citation>
    <scope>NUCLEOTIDE SEQUENCE [LARGE SCALE GENOMIC DNA]</scope>
    <source>
        <tissue evidence="25">Whole organism</tissue>
    </source>
</reference>
<keyword evidence="14 21" id="KW-0505">Motor protein</keyword>
<evidence type="ECO:0000256" key="4">
    <source>
        <dbReference type="ARBA" id="ARBA00012513"/>
    </source>
</evidence>
<keyword evidence="8" id="KW-0808">Transferase</keyword>
<dbReference type="PRINTS" id="PR00193">
    <property type="entry name" value="MYOSINHEAVY"/>
</dbReference>
<dbReference type="GO" id="GO:0005524">
    <property type="term" value="F:ATP binding"/>
    <property type="evidence" value="ECO:0007669"/>
    <property type="project" value="UniProtKB-UniRule"/>
</dbReference>
<dbReference type="InterPro" id="IPR000719">
    <property type="entry name" value="Prot_kinase_dom"/>
</dbReference>
<dbReference type="Proteomes" id="UP000027135">
    <property type="component" value="Unassembled WGS sequence"/>
</dbReference>
<dbReference type="InterPro" id="IPR001609">
    <property type="entry name" value="Myosin_head_motor_dom-like"/>
</dbReference>